<dbReference type="AlphaFoldDB" id="A0A087UUC9"/>
<feature type="non-terminal residue" evidence="2">
    <location>
        <position position="74"/>
    </location>
</feature>
<feature type="transmembrane region" description="Helical" evidence="1">
    <location>
        <begin position="15"/>
        <end position="34"/>
    </location>
</feature>
<keyword evidence="1" id="KW-0812">Transmembrane</keyword>
<reference evidence="2 3" key="1">
    <citation type="submission" date="2013-11" db="EMBL/GenBank/DDBJ databases">
        <title>Genome sequencing of Stegodyphus mimosarum.</title>
        <authorList>
            <person name="Bechsgaard J."/>
        </authorList>
    </citation>
    <scope>NUCLEOTIDE SEQUENCE [LARGE SCALE GENOMIC DNA]</scope>
</reference>
<keyword evidence="1" id="KW-0472">Membrane</keyword>
<organism evidence="2 3">
    <name type="scientific">Stegodyphus mimosarum</name>
    <name type="common">African social velvet spider</name>
    <dbReference type="NCBI Taxonomy" id="407821"/>
    <lineage>
        <taxon>Eukaryota</taxon>
        <taxon>Metazoa</taxon>
        <taxon>Ecdysozoa</taxon>
        <taxon>Arthropoda</taxon>
        <taxon>Chelicerata</taxon>
        <taxon>Arachnida</taxon>
        <taxon>Araneae</taxon>
        <taxon>Araneomorphae</taxon>
        <taxon>Entelegynae</taxon>
        <taxon>Eresoidea</taxon>
        <taxon>Eresidae</taxon>
        <taxon>Stegodyphus</taxon>
    </lineage>
</organism>
<dbReference type="EMBL" id="KK121654">
    <property type="protein sequence ID" value="KFM80968.1"/>
    <property type="molecule type" value="Genomic_DNA"/>
</dbReference>
<keyword evidence="3" id="KW-1185">Reference proteome</keyword>
<name>A0A087UUC9_STEMI</name>
<evidence type="ECO:0000256" key="1">
    <source>
        <dbReference type="SAM" id="Phobius"/>
    </source>
</evidence>
<dbReference type="Proteomes" id="UP000054359">
    <property type="component" value="Unassembled WGS sequence"/>
</dbReference>
<keyword evidence="1" id="KW-1133">Transmembrane helix</keyword>
<gene>
    <name evidence="2" type="ORF">X975_02880</name>
</gene>
<proteinExistence type="predicted"/>
<accession>A0A087UUC9</accession>
<protein>
    <submittedName>
        <fullName evidence="2">Uncharacterized protein</fullName>
    </submittedName>
</protein>
<evidence type="ECO:0000313" key="2">
    <source>
        <dbReference type="EMBL" id="KFM80968.1"/>
    </source>
</evidence>
<evidence type="ECO:0000313" key="3">
    <source>
        <dbReference type="Proteomes" id="UP000054359"/>
    </source>
</evidence>
<sequence>MLLAFIDKDKLGSKTYIVTYIYIYIYLIAYFNMLNASSSNLSHISHSPGLFYLSKNEGICKQFTRVFNSNKSIL</sequence>